<protein>
    <submittedName>
        <fullName evidence="2">Uncharacterized protein</fullName>
    </submittedName>
</protein>
<name>A0AAV4CCC8_9GAST</name>
<evidence type="ECO:0000256" key="1">
    <source>
        <dbReference type="SAM" id="MobiDB-lite"/>
    </source>
</evidence>
<keyword evidence="3" id="KW-1185">Reference proteome</keyword>
<feature type="region of interest" description="Disordered" evidence="1">
    <location>
        <begin position="39"/>
        <end position="68"/>
    </location>
</feature>
<accession>A0AAV4CCC8</accession>
<reference evidence="2 3" key="1">
    <citation type="journal article" date="2021" name="Elife">
        <title>Chloroplast acquisition without the gene transfer in kleptoplastic sea slugs, Plakobranchus ocellatus.</title>
        <authorList>
            <person name="Maeda T."/>
            <person name="Takahashi S."/>
            <person name="Yoshida T."/>
            <person name="Shimamura S."/>
            <person name="Takaki Y."/>
            <person name="Nagai Y."/>
            <person name="Toyoda A."/>
            <person name="Suzuki Y."/>
            <person name="Arimoto A."/>
            <person name="Ishii H."/>
            <person name="Satoh N."/>
            <person name="Nishiyama T."/>
            <person name="Hasebe M."/>
            <person name="Maruyama T."/>
            <person name="Minagawa J."/>
            <person name="Obokata J."/>
            <person name="Shigenobu S."/>
        </authorList>
    </citation>
    <scope>NUCLEOTIDE SEQUENCE [LARGE SCALE GENOMIC DNA]</scope>
</reference>
<proteinExistence type="predicted"/>
<evidence type="ECO:0000313" key="3">
    <source>
        <dbReference type="Proteomes" id="UP000735302"/>
    </source>
</evidence>
<feature type="region of interest" description="Disordered" evidence="1">
    <location>
        <begin position="92"/>
        <end position="111"/>
    </location>
</feature>
<evidence type="ECO:0000313" key="2">
    <source>
        <dbReference type="EMBL" id="GFO29103.1"/>
    </source>
</evidence>
<dbReference type="Proteomes" id="UP000735302">
    <property type="component" value="Unassembled WGS sequence"/>
</dbReference>
<gene>
    <name evidence="2" type="ORF">PoB_005560800</name>
</gene>
<comment type="caution">
    <text evidence="2">The sequence shown here is derived from an EMBL/GenBank/DDBJ whole genome shotgun (WGS) entry which is preliminary data.</text>
</comment>
<dbReference type="EMBL" id="BLXT01006120">
    <property type="protein sequence ID" value="GFO29103.1"/>
    <property type="molecule type" value="Genomic_DNA"/>
</dbReference>
<dbReference type="AlphaFoldDB" id="A0AAV4CCC8"/>
<organism evidence="2 3">
    <name type="scientific">Plakobranchus ocellatus</name>
    <dbReference type="NCBI Taxonomy" id="259542"/>
    <lineage>
        <taxon>Eukaryota</taxon>
        <taxon>Metazoa</taxon>
        <taxon>Spiralia</taxon>
        <taxon>Lophotrochozoa</taxon>
        <taxon>Mollusca</taxon>
        <taxon>Gastropoda</taxon>
        <taxon>Heterobranchia</taxon>
        <taxon>Euthyneura</taxon>
        <taxon>Panpulmonata</taxon>
        <taxon>Sacoglossa</taxon>
        <taxon>Placobranchoidea</taxon>
        <taxon>Plakobranchidae</taxon>
        <taxon>Plakobranchus</taxon>
    </lineage>
</organism>
<sequence length="129" mass="15138">MFYFTRLQRLVLTTGDIQGLARPFQTQCLNNACLLPDYQSDRPMTDDPSSSKDKHSPEEKDERRDQSEDCSLLVRWLSNEVITFEPYKNNININSSNNNINTSKSIQRQREAEHYSYNNPDLHSNNLFY</sequence>
<feature type="compositionally biased region" description="Low complexity" evidence="1">
    <location>
        <begin position="92"/>
        <end position="106"/>
    </location>
</feature>
<feature type="compositionally biased region" description="Basic and acidic residues" evidence="1">
    <location>
        <begin position="39"/>
        <end position="67"/>
    </location>
</feature>